<dbReference type="RefSeq" id="WP_138196260.1">
    <property type="nucleotide sequence ID" value="NZ_JRPJ02000036.1"/>
</dbReference>
<keyword evidence="3" id="KW-0808">Transferase</keyword>
<dbReference type="AlphaFoldDB" id="A0A4U8U9A0"/>
<evidence type="ECO:0000256" key="1">
    <source>
        <dbReference type="SAM" id="Phobius"/>
    </source>
</evidence>
<dbReference type="PANTHER" id="PTHR36174">
    <property type="entry name" value="LIPID II:GLYCINE GLYCYLTRANSFERASE"/>
    <property type="match status" value="1"/>
</dbReference>
<feature type="transmembrane region" description="Helical" evidence="1">
    <location>
        <begin position="331"/>
        <end position="352"/>
    </location>
</feature>
<dbReference type="InterPro" id="IPR016181">
    <property type="entry name" value="Acyl_CoA_acyltransferase"/>
</dbReference>
<proteinExistence type="predicted"/>
<evidence type="ECO:0000259" key="2">
    <source>
        <dbReference type="Pfam" id="PF13480"/>
    </source>
</evidence>
<dbReference type="SUPFAM" id="SSF55729">
    <property type="entry name" value="Acyl-CoA N-acyltransferases (Nat)"/>
    <property type="match status" value="1"/>
</dbReference>
<dbReference type="PANTHER" id="PTHR36174:SF1">
    <property type="entry name" value="LIPID II:GLYCINE GLYCYLTRANSFERASE"/>
    <property type="match status" value="1"/>
</dbReference>
<comment type="caution">
    <text evidence="3">The sequence shown here is derived from an EMBL/GenBank/DDBJ whole genome shotgun (WGS) entry which is preliminary data.</text>
</comment>
<protein>
    <submittedName>
        <fullName evidence="3">GNAT family N-acetyltransferase</fullName>
    </submittedName>
</protein>
<dbReference type="Proteomes" id="UP000029857">
    <property type="component" value="Unassembled WGS sequence"/>
</dbReference>
<evidence type="ECO:0000313" key="4">
    <source>
        <dbReference type="Proteomes" id="UP000029857"/>
    </source>
</evidence>
<dbReference type="EMBL" id="JRPJ02000036">
    <property type="protein sequence ID" value="TLE09075.1"/>
    <property type="molecule type" value="Genomic_DNA"/>
</dbReference>
<feature type="domain" description="BioF2-like acetyltransferase" evidence="2">
    <location>
        <begin position="162"/>
        <end position="279"/>
    </location>
</feature>
<gene>
    <name evidence="3" type="ORF">LS79_008640</name>
</gene>
<keyword evidence="1" id="KW-0472">Membrane</keyword>
<dbReference type="GO" id="GO:0016740">
    <property type="term" value="F:transferase activity"/>
    <property type="evidence" value="ECO:0007669"/>
    <property type="project" value="UniProtKB-KW"/>
</dbReference>
<keyword evidence="1" id="KW-1133">Transmembrane helix</keyword>
<name>A0A4U8U9A0_9HELI</name>
<reference evidence="3 4" key="1">
    <citation type="journal article" date="2014" name="Genome Announc.">
        <title>Draft genome sequences of eight enterohepatic helicobacter species isolated from both laboratory and wild rodents.</title>
        <authorList>
            <person name="Sheh A."/>
            <person name="Shen Z."/>
            <person name="Fox J.G."/>
        </authorList>
    </citation>
    <scope>NUCLEOTIDE SEQUENCE [LARGE SCALE GENOMIC DNA]</scope>
    <source>
        <strain evidence="3 4">ATCC 49320</strain>
    </source>
</reference>
<dbReference type="InterPro" id="IPR038740">
    <property type="entry name" value="BioF2-like_GNAT_dom"/>
</dbReference>
<keyword evidence="1" id="KW-0812">Transmembrane</keyword>
<evidence type="ECO:0000313" key="3">
    <source>
        <dbReference type="EMBL" id="TLE09075.1"/>
    </source>
</evidence>
<accession>A0A4U8U9A0</accession>
<dbReference type="Pfam" id="PF13480">
    <property type="entry name" value="Acetyltransf_6"/>
    <property type="match status" value="1"/>
</dbReference>
<dbReference type="InterPro" id="IPR050644">
    <property type="entry name" value="PG_Glycine_Bridge_Synth"/>
</dbReference>
<dbReference type="Gene3D" id="3.40.630.30">
    <property type="match status" value="1"/>
</dbReference>
<sequence>MKIRRYEMRHCADWNAFNKDSKNGIFMFDRNYMDYHADRFIDHSLMFYEDSKLIALLPLNIKDCVLYSHQGLTFGGFITNSIMKQYKMLECFKALLEYMREIKAQKMIYKAIPYIYHKYPAQEDIYALSLFGAKPCRTDCSSSINLAHLLSMSKGRKAQISRAKREGVVIESSTNFPAFITLLNEVLQTKHNTQAVHSAKELELLYNRFKENITLYIAKQNNEILAATLLFIYPNLVHTQYLAVNEKGREVGALDLLIKTLIDKYATTKQYFDFGISTENNGLFLNEGLIAQKEGFGARTIAHSFYELSALATITTNAMTTMGGGGESYLYFRYFFVTTFFYTFTLYCLVFLRLNIAKTKGGFYD</sequence>
<organism evidence="3 4">
    <name type="scientific">Helicobacter bilis</name>
    <dbReference type="NCBI Taxonomy" id="37372"/>
    <lineage>
        <taxon>Bacteria</taxon>
        <taxon>Pseudomonadati</taxon>
        <taxon>Campylobacterota</taxon>
        <taxon>Epsilonproteobacteria</taxon>
        <taxon>Campylobacterales</taxon>
        <taxon>Helicobacteraceae</taxon>
        <taxon>Helicobacter</taxon>
    </lineage>
</organism>